<dbReference type="GO" id="GO:0016491">
    <property type="term" value="F:oxidoreductase activity"/>
    <property type="evidence" value="ECO:0007669"/>
    <property type="project" value="UniProtKB-KW"/>
</dbReference>
<sequence>MSFTSSILITGGTTGLGYETALSLAKSQPTTQIIIASRSNGSAADTINSLTSNDPPNVVYLPLDLETHASTREFVKLYESRSFPPIRALLLNAGIQFVDKVHFTSDGIETMFAVNHVNQALLFFLLKKYLTTTARIVIVSSSTHDPAQKRVVPPNYTTAEAVAHPPSGKPEYETQDEGFRRYALSKLTNVLFAYALTRHVKENNKAWKVLTLDPGVMPTRLYRWQSGFTGWAFNFVLSTFIGQWLIRDTFTTAFSAATFARLAVDEEFEAEDKNGKYFQVVGGKEIASSEQSYEVKLQEDLWDWTVKEVAEGKEVEDFNAL</sequence>
<dbReference type="Pfam" id="PF00106">
    <property type="entry name" value="adh_short"/>
    <property type="match status" value="1"/>
</dbReference>
<comment type="similarity">
    <text evidence="1">Belongs to the short-chain dehydrogenases/reductases (SDR) family.</text>
</comment>
<accession>A0A5M6CDN6</accession>
<keyword evidence="4" id="KW-1185">Reference proteome</keyword>
<reference evidence="3" key="2">
    <citation type="submission" date="2024-01" db="EMBL/GenBank/DDBJ databases">
        <title>Comparative genomics of Cryptococcus and Kwoniella reveals pathogenesis evolution and contrasting modes of karyotype evolution via chromosome fusion or intercentromeric recombination.</title>
        <authorList>
            <person name="Coelho M.A."/>
            <person name="David-Palma M."/>
            <person name="Shea T."/>
            <person name="Bowers K."/>
            <person name="McGinley-Smith S."/>
            <person name="Mohammad A.W."/>
            <person name="Gnirke A."/>
            <person name="Yurkov A.M."/>
            <person name="Nowrousian M."/>
            <person name="Sun S."/>
            <person name="Cuomo C.A."/>
            <person name="Heitman J."/>
        </authorList>
    </citation>
    <scope>NUCLEOTIDE SEQUENCE</scope>
    <source>
        <strain evidence="3">CBS 12478</strain>
    </source>
</reference>
<dbReference type="Gene3D" id="3.40.50.720">
    <property type="entry name" value="NAD(P)-binding Rossmann-like Domain"/>
    <property type="match status" value="1"/>
</dbReference>
<dbReference type="InterPro" id="IPR036291">
    <property type="entry name" value="NAD(P)-bd_dom_sf"/>
</dbReference>
<keyword evidence="2" id="KW-0560">Oxidoreductase</keyword>
<dbReference type="PANTHER" id="PTHR24320">
    <property type="entry name" value="RETINOL DEHYDROGENASE"/>
    <property type="match status" value="1"/>
</dbReference>
<dbReference type="KEGG" id="ksn:43585709"/>
<dbReference type="OrthoDB" id="542013at2759"/>
<evidence type="ECO:0000256" key="1">
    <source>
        <dbReference type="ARBA" id="ARBA00006484"/>
    </source>
</evidence>
<evidence type="ECO:0000313" key="3">
    <source>
        <dbReference type="EMBL" id="WWD18763.1"/>
    </source>
</evidence>
<protein>
    <submittedName>
        <fullName evidence="3">Uncharacterized protein</fullName>
    </submittedName>
</protein>
<dbReference type="SUPFAM" id="SSF51735">
    <property type="entry name" value="NAD(P)-binding Rossmann-fold domains"/>
    <property type="match status" value="1"/>
</dbReference>
<dbReference type="RefSeq" id="XP_031864493.1">
    <property type="nucleotide sequence ID" value="XM_032001603.1"/>
</dbReference>
<evidence type="ECO:0000256" key="2">
    <source>
        <dbReference type="ARBA" id="ARBA00023002"/>
    </source>
</evidence>
<dbReference type="GeneID" id="43585709"/>
<name>A0A5M6CDN6_9TREE</name>
<reference evidence="3" key="1">
    <citation type="submission" date="2017-08" db="EMBL/GenBank/DDBJ databases">
        <authorList>
            <person name="Cuomo C."/>
            <person name="Billmyre B."/>
            <person name="Heitman J."/>
        </authorList>
    </citation>
    <scope>NUCLEOTIDE SEQUENCE</scope>
    <source>
        <strain evidence="3">CBS 12478</strain>
    </source>
</reference>
<dbReference type="PANTHER" id="PTHR24320:SF152">
    <property type="entry name" value="SHORT-CHAIN DEHYDROGENASE_REDUCTASE FAMILY PROTEIN"/>
    <property type="match status" value="1"/>
</dbReference>
<dbReference type="Proteomes" id="UP000322225">
    <property type="component" value="Chromosome 5"/>
</dbReference>
<dbReference type="AlphaFoldDB" id="A0A5M6CDN6"/>
<proteinExistence type="inferred from homology"/>
<dbReference type="InterPro" id="IPR002347">
    <property type="entry name" value="SDR_fam"/>
</dbReference>
<gene>
    <name evidence="3" type="ORF">CI109_103218</name>
</gene>
<dbReference type="EMBL" id="CP144055">
    <property type="protein sequence ID" value="WWD18763.1"/>
    <property type="molecule type" value="Genomic_DNA"/>
</dbReference>
<organism evidence="3 4">
    <name type="scientific">Kwoniella shandongensis</name>
    <dbReference type="NCBI Taxonomy" id="1734106"/>
    <lineage>
        <taxon>Eukaryota</taxon>
        <taxon>Fungi</taxon>
        <taxon>Dikarya</taxon>
        <taxon>Basidiomycota</taxon>
        <taxon>Agaricomycotina</taxon>
        <taxon>Tremellomycetes</taxon>
        <taxon>Tremellales</taxon>
        <taxon>Cryptococcaceae</taxon>
        <taxon>Kwoniella</taxon>
    </lineage>
</organism>
<evidence type="ECO:0000313" key="4">
    <source>
        <dbReference type="Proteomes" id="UP000322225"/>
    </source>
</evidence>